<dbReference type="PANTHER" id="PTHR34819:SF3">
    <property type="entry name" value="CELL SURFACE PROTEIN"/>
    <property type="match status" value="1"/>
</dbReference>
<dbReference type="RefSeq" id="WP_189008742.1">
    <property type="nucleotide sequence ID" value="NZ_BMPP01000009.1"/>
</dbReference>
<dbReference type="Gene3D" id="2.60.40.740">
    <property type="match status" value="1"/>
</dbReference>
<evidence type="ECO:0000259" key="2">
    <source>
        <dbReference type="Pfam" id="PF01345"/>
    </source>
</evidence>
<reference evidence="4" key="1">
    <citation type="journal article" date="2019" name="Int. J. Syst. Evol. Microbiol.">
        <title>The Global Catalogue of Microorganisms (GCM) 10K type strain sequencing project: providing services to taxonomists for standard genome sequencing and annotation.</title>
        <authorList>
            <consortium name="The Broad Institute Genomics Platform"/>
            <consortium name="The Broad Institute Genome Sequencing Center for Infectious Disease"/>
            <person name="Wu L."/>
            <person name="Ma J."/>
        </authorList>
    </citation>
    <scope>NUCLEOTIDE SEQUENCE [LARGE SCALE GENOMIC DNA]</scope>
    <source>
        <strain evidence="4">JCM 30331</strain>
    </source>
</reference>
<feature type="chain" id="PRO_5046494398" description="DUF11 domain-containing protein" evidence="1">
    <location>
        <begin position="22"/>
        <end position="927"/>
    </location>
</feature>
<proteinExistence type="predicted"/>
<dbReference type="Pfam" id="PF01345">
    <property type="entry name" value="DUF11"/>
    <property type="match status" value="3"/>
</dbReference>
<gene>
    <name evidence="3" type="ORF">GCM10008955_23810</name>
</gene>
<keyword evidence="1" id="KW-0732">Signal</keyword>
<comment type="caution">
    <text evidence="3">The sequence shown here is derived from an EMBL/GenBank/DDBJ whole genome shotgun (WGS) entry which is preliminary data.</text>
</comment>
<evidence type="ECO:0000313" key="4">
    <source>
        <dbReference type="Proteomes" id="UP000647587"/>
    </source>
</evidence>
<dbReference type="InterPro" id="IPR013783">
    <property type="entry name" value="Ig-like_fold"/>
</dbReference>
<sequence length="927" mass="96832">MKRLPRFHTLLLLGITSLAGALTPSGTVISNQVRAEFISPVTGQPESVLSNSVQTVVQSVCAASVTPDGTAAQPARVLTRLPGESAVFAYTLVNAGNDSFTFPVSGRVEAGGQTTTLRVVQDLNGNDRFDSGEPDVSAATLAADASIKLLLVTGPLSEGSTLVNLLSGCAAGSRDENNVSRVDVGPPPALAVSKTFTPALLRPGAETTVDVVVTNTGAGESREVILTDRLADQAAAGLTYVPGSAGATSGTLEFTTDGTTWTAQETAPVRGVRVRKDSLKAAETLRLSLRMRAAEAATGRVIPNTATALTGGVEVSGTASVDVRYLPAVAIGPLGQPEAEEGSQADQQSRNFGVVGQAACFDHTAKNTGDVADLYRVEAAFPQGAAKVTLLGADGQPLAQPFALQPGQSTTVRACYEPQQASPFSALLTIRGERGTSNATTDRLQNVEAGLPELLKSYRATTVGDDGKTVDVAQGRPVRAGDTVAYILSVRNPYTRPLTAVTVSDALPPHVDFASASAGGQKTGAPGQETVTWALGTLAPGEIRTLSLTTRVSSRAVDGEALKNTFGMVTAEFPDSLKSNEVATPVWQARLSITKSVSSREATFGDRLVYTLTITNHSQTTAIVDAVIVDTASKGLEYVPGTSTLNGEALEDPNVVTGQNTWTSTWTLKQIPAGATVTVTYVLRVTPEASGELLNVVQAIGSGAGGTALAIASNRAQAVTRLNLLQFAPQADILGVVFVDRNRNGLYDEALDTPVARARVLLAGGREALTDERGRYSFGNVRIGTHALRLDPSTTPYQALITHQAGGLSGTKTVHVTGLTSVDFPLAPPGGDISVLRRTTLSLGDVRVEKTVFTRPGGYTVRLRIVTPRNLEGVTLTDPLPAGAVLKEGRNNLNGTLSAGETFLTYHFDWTGEPRAATTDPVMTWRY</sequence>
<feature type="domain" description="DUF11" evidence="2">
    <location>
        <begin position="469"/>
        <end position="584"/>
    </location>
</feature>
<dbReference type="InterPro" id="IPR051172">
    <property type="entry name" value="Chlamydia_OmcB"/>
</dbReference>
<dbReference type="EMBL" id="BMPP01000009">
    <property type="protein sequence ID" value="GGK29239.1"/>
    <property type="molecule type" value="Genomic_DNA"/>
</dbReference>
<feature type="domain" description="DUF11" evidence="2">
    <location>
        <begin position="591"/>
        <end position="699"/>
    </location>
</feature>
<dbReference type="InterPro" id="IPR026466">
    <property type="entry name" value="Fim_isopep_form_D2_dom"/>
</dbReference>
<feature type="domain" description="DUF11" evidence="2">
    <location>
        <begin position="190"/>
        <end position="308"/>
    </location>
</feature>
<feature type="signal peptide" evidence="1">
    <location>
        <begin position="1"/>
        <end position="21"/>
    </location>
</feature>
<name>A0ABQ2EX64_9DEIO</name>
<dbReference type="Gene3D" id="2.60.40.1170">
    <property type="entry name" value="Mu homology domain, subdomain B"/>
    <property type="match status" value="1"/>
</dbReference>
<dbReference type="InterPro" id="IPR001434">
    <property type="entry name" value="OmcB-like_DUF11"/>
</dbReference>
<organism evidence="3 4">
    <name type="scientific">Deinococcus malanensis</name>
    <dbReference type="NCBI Taxonomy" id="1706855"/>
    <lineage>
        <taxon>Bacteria</taxon>
        <taxon>Thermotogati</taxon>
        <taxon>Deinococcota</taxon>
        <taxon>Deinococci</taxon>
        <taxon>Deinococcales</taxon>
        <taxon>Deinococcaceae</taxon>
        <taxon>Deinococcus</taxon>
    </lineage>
</organism>
<dbReference type="Proteomes" id="UP000647587">
    <property type="component" value="Unassembled WGS sequence"/>
</dbReference>
<dbReference type="NCBIfam" id="TIGR01451">
    <property type="entry name" value="B_ant_repeat"/>
    <property type="match status" value="2"/>
</dbReference>
<evidence type="ECO:0000256" key="1">
    <source>
        <dbReference type="SAM" id="SignalP"/>
    </source>
</evidence>
<evidence type="ECO:0000313" key="3">
    <source>
        <dbReference type="EMBL" id="GGK29239.1"/>
    </source>
</evidence>
<dbReference type="SUPFAM" id="SSF117074">
    <property type="entry name" value="Hypothetical protein PA1324"/>
    <property type="match status" value="1"/>
</dbReference>
<dbReference type="Gene3D" id="2.60.40.10">
    <property type="entry name" value="Immunoglobulins"/>
    <property type="match status" value="1"/>
</dbReference>
<dbReference type="PANTHER" id="PTHR34819">
    <property type="entry name" value="LARGE CYSTEINE-RICH PERIPLASMIC PROTEIN OMCB"/>
    <property type="match status" value="1"/>
</dbReference>
<protein>
    <recommendedName>
        <fullName evidence="2">DUF11 domain-containing protein</fullName>
    </recommendedName>
</protein>
<dbReference type="InterPro" id="IPR047589">
    <property type="entry name" value="DUF11_rpt"/>
</dbReference>
<keyword evidence="4" id="KW-1185">Reference proteome</keyword>
<accession>A0ABQ2EX64</accession>
<dbReference type="NCBIfam" id="TIGR04226">
    <property type="entry name" value="RrgB_K2N_iso_D2"/>
    <property type="match status" value="1"/>
</dbReference>